<feature type="transmembrane region" description="Helical" evidence="13">
    <location>
        <begin position="393"/>
        <end position="413"/>
    </location>
</feature>
<proteinExistence type="inferred from homology"/>
<accession>A0A424YXY3</accession>
<dbReference type="Proteomes" id="UP000284763">
    <property type="component" value="Unassembled WGS sequence"/>
</dbReference>
<feature type="transmembrane region" description="Helical" evidence="13">
    <location>
        <begin position="6"/>
        <end position="25"/>
    </location>
</feature>
<feature type="transmembrane region" description="Helical" evidence="13">
    <location>
        <begin position="46"/>
        <end position="69"/>
    </location>
</feature>
<dbReference type="CDD" id="cd10322">
    <property type="entry name" value="SLC5sbd"/>
    <property type="match status" value="1"/>
</dbReference>
<keyword evidence="7 13" id="KW-1133">Transmembrane helix</keyword>
<keyword evidence="6" id="KW-0769">Symport</keyword>
<keyword evidence="11" id="KW-0739">Sodium transport</keyword>
<feature type="transmembrane region" description="Helical" evidence="13">
    <location>
        <begin position="286"/>
        <end position="311"/>
    </location>
</feature>
<feature type="transmembrane region" description="Helical" evidence="13">
    <location>
        <begin position="419"/>
        <end position="439"/>
    </location>
</feature>
<dbReference type="NCBIfam" id="TIGR00813">
    <property type="entry name" value="sss"/>
    <property type="match status" value="1"/>
</dbReference>
<evidence type="ECO:0000256" key="12">
    <source>
        <dbReference type="RuleBase" id="RU362091"/>
    </source>
</evidence>
<evidence type="ECO:0000256" key="11">
    <source>
        <dbReference type="ARBA" id="ARBA00023201"/>
    </source>
</evidence>
<dbReference type="InterPro" id="IPR050277">
    <property type="entry name" value="Sodium:Solute_Symporter"/>
</dbReference>
<comment type="subcellular location">
    <subcellularLocation>
        <location evidence="1">Cell membrane</location>
        <topology evidence="1">Multi-pass membrane protein</topology>
    </subcellularLocation>
</comment>
<reference evidence="14 15" key="1">
    <citation type="submission" date="2018-08" db="EMBL/GenBank/DDBJ databases">
        <title>The metabolism and importance of syntrophic acetate oxidation coupled to methane or sulfide production in haloalkaline environments.</title>
        <authorList>
            <person name="Timmers P.H.A."/>
            <person name="Vavourakis C.D."/>
            <person name="Sorokin D.Y."/>
            <person name="Sinninghe Damste J.S."/>
            <person name="Muyzer G."/>
            <person name="Stams A.J.M."/>
            <person name="Plugge C.M."/>
        </authorList>
    </citation>
    <scope>NUCLEOTIDE SEQUENCE [LARGE SCALE GENOMIC DNA]</scope>
    <source>
        <strain evidence="14">MSAO_Arc3</strain>
    </source>
</reference>
<keyword evidence="9" id="KW-0406">Ion transport</keyword>
<dbReference type="Pfam" id="PF00474">
    <property type="entry name" value="SSF"/>
    <property type="match status" value="1"/>
</dbReference>
<comment type="similarity">
    <text evidence="2 12">Belongs to the sodium:solute symporter (SSF) (TC 2.A.21) family.</text>
</comment>
<dbReference type="GO" id="GO:0005298">
    <property type="term" value="F:proline:sodium symporter activity"/>
    <property type="evidence" value="ECO:0007669"/>
    <property type="project" value="TreeGrafter"/>
</dbReference>
<evidence type="ECO:0000256" key="1">
    <source>
        <dbReference type="ARBA" id="ARBA00004651"/>
    </source>
</evidence>
<dbReference type="PROSITE" id="PS50283">
    <property type="entry name" value="NA_SOLUT_SYMP_3"/>
    <property type="match status" value="1"/>
</dbReference>
<feature type="transmembrane region" description="Helical" evidence="13">
    <location>
        <begin position="163"/>
        <end position="184"/>
    </location>
</feature>
<dbReference type="InterPro" id="IPR018212">
    <property type="entry name" value="Na/solute_symporter_CS"/>
</dbReference>
<keyword evidence="3" id="KW-0813">Transport</keyword>
<gene>
    <name evidence="14" type="ORF">D5R95_05000</name>
</gene>
<keyword evidence="8" id="KW-0915">Sodium</keyword>
<feature type="transmembrane region" description="Helical" evidence="13">
    <location>
        <begin position="75"/>
        <end position="95"/>
    </location>
</feature>
<feature type="transmembrane region" description="Helical" evidence="13">
    <location>
        <begin position="127"/>
        <end position="151"/>
    </location>
</feature>
<evidence type="ECO:0000256" key="8">
    <source>
        <dbReference type="ARBA" id="ARBA00023053"/>
    </source>
</evidence>
<evidence type="ECO:0000313" key="14">
    <source>
        <dbReference type="EMBL" id="RQD85279.1"/>
    </source>
</evidence>
<dbReference type="PANTHER" id="PTHR48086:SF3">
    <property type="entry name" value="SODIUM_PROLINE SYMPORTER"/>
    <property type="match status" value="1"/>
</dbReference>
<feature type="transmembrane region" description="Helical" evidence="13">
    <location>
        <begin position="191"/>
        <end position="211"/>
    </location>
</feature>
<evidence type="ECO:0000256" key="7">
    <source>
        <dbReference type="ARBA" id="ARBA00022989"/>
    </source>
</evidence>
<keyword evidence="5 13" id="KW-0812">Transmembrane</keyword>
<protein>
    <submittedName>
        <fullName evidence="14">Sodium:solute symporter family protein</fullName>
    </submittedName>
</protein>
<dbReference type="Gene3D" id="1.20.1730.10">
    <property type="entry name" value="Sodium/glucose cotransporter"/>
    <property type="match status" value="1"/>
</dbReference>
<evidence type="ECO:0000256" key="3">
    <source>
        <dbReference type="ARBA" id="ARBA00022448"/>
    </source>
</evidence>
<feature type="transmembrane region" description="Helical" evidence="13">
    <location>
        <begin position="247"/>
        <end position="265"/>
    </location>
</feature>
<dbReference type="AlphaFoldDB" id="A0A424YXY3"/>
<dbReference type="GO" id="GO:0005886">
    <property type="term" value="C:plasma membrane"/>
    <property type="evidence" value="ECO:0007669"/>
    <property type="project" value="UniProtKB-SubCell"/>
</dbReference>
<dbReference type="GO" id="GO:0015193">
    <property type="term" value="F:L-proline transmembrane transporter activity"/>
    <property type="evidence" value="ECO:0007669"/>
    <property type="project" value="TreeGrafter"/>
</dbReference>
<evidence type="ECO:0000313" key="15">
    <source>
        <dbReference type="Proteomes" id="UP000284763"/>
    </source>
</evidence>
<evidence type="ECO:0000256" key="13">
    <source>
        <dbReference type="SAM" id="Phobius"/>
    </source>
</evidence>
<dbReference type="InterPro" id="IPR001734">
    <property type="entry name" value="Na/solute_symporter"/>
</dbReference>
<sequence>MAVSTSTLGIVMLIYLMVIFYLSWLGYQRTSKDSDYMVAGRNIHPFILALSYGATFISTAAIVGFGGVAGSLGLGLLWLVFLNIFVGIFIAFAFFGPKTREMGSRLNAVTFPELLGKRFNSKFIQGFSGALIGVFMPLYAGIVLIGAARFIETALGVNYDIAVLIFAIIVAAYVITGGLIAVMYTDALQGFLMFIGMAILLVFTYNILGGISQAHQRLTDMAHLVPEALVQGGHQGWTMMPEMGSPIWWTMVSTLILGVGIGVLAQPQLAVRFMTVESNKSFNRAIFVGGPFILMMAGVAYITGALSNVYFYDNFGQLAIEVAGGNTDLVIPAYINSAMPDAFVILFMLVLLAASMSTLSSQYHTMGTSIGHDVYREYILNGNVGETVTITRIGIAVTILISVILAYLLPISIIARATAIFFGLCAAAFLPIYIGALFWKRMNKQGAIAGLVVGSISSLFWLTFVHEANAVPLGISQFLTGNETIISGTLTLVDPILIATPLAGLAAIVITLITPPT</sequence>
<feature type="transmembrane region" description="Helical" evidence="13">
    <location>
        <begin position="331"/>
        <end position="354"/>
    </location>
</feature>
<dbReference type="InterPro" id="IPR038377">
    <property type="entry name" value="Na/Glc_symporter_sf"/>
</dbReference>
<evidence type="ECO:0000256" key="4">
    <source>
        <dbReference type="ARBA" id="ARBA00022475"/>
    </source>
</evidence>
<dbReference type="EMBL" id="QZAB01000316">
    <property type="protein sequence ID" value="RQD85279.1"/>
    <property type="molecule type" value="Genomic_DNA"/>
</dbReference>
<organism evidence="14 15">
    <name type="scientific">Methanosalsum natronophilum</name>
    <dbReference type="NCBI Taxonomy" id="768733"/>
    <lineage>
        <taxon>Archaea</taxon>
        <taxon>Methanobacteriati</taxon>
        <taxon>Methanobacteriota</taxon>
        <taxon>Stenosarchaea group</taxon>
        <taxon>Methanomicrobia</taxon>
        <taxon>Methanosarcinales</taxon>
        <taxon>Methanosarcinaceae</taxon>
        <taxon>Methanosalsum</taxon>
    </lineage>
</organism>
<evidence type="ECO:0000256" key="9">
    <source>
        <dbReference type="ARBA" id="ARBA00023065"/>
    </source>
</evidence>
<dbReference type="GO" id="GO:0015824">
    <property type="term" value="P:proline transport"/>
    <property type="evidence" value="ECO:0007669"/>
    <property type="project" value="TreeGrafter"/>
</dbReference>
<dbReference type="PROSITE" id="PS00456">
    <property type="entry name" value="NA_SOLUT_SYMP_1"/>
    <property type="match status" value="1"/>
</dbReference>
<feature type="transmembrane region" description="Helical" evidence="13">
    <location>
        <begin position="446"/>
        <end position="465"/>
    </location>
</feature>
<keyword evidence="10 13" id="KW-0472">Membrane</keyword>
<feature type="transmembrane region" description="Helical" evidence="13">
    <location>
        <begin position="485"/>
        <end position="513"/>
    </location>
</feature>
<keyword evidence="4" id="KW-1003">Cell membrane</keyword>
<evidence type="ECO:0000256" key="5">
    <source>
        <dbReference type="ARBA" id="ARBA00022692"/>
    </source>
</evidence>
<evidence type="ECO:0000256" key="10">
    <source>
        <dbReference type="ARBA" id="ARBA00023136"/>
    </source>
</evidence>
<evidence type="ECO:0000256" key="2">
    <source>
        <dbReference type="ARBA" id="ARBA00006434"/>
    </source>
</evidence>
<dbReference type="PROSITE" id="PS00457">
    <property type="entry name" value="NA_SOLUT_SYMP_2"/>
    <property type="match status" value="1"/>
</dbReference>
<name>A0A424YXY3_9EURY</name>
<comment type="caution">
    <text evidence="14">The sequence shown here is derived from an EMBL/GenBank/DDBJ whole genome shotgun (WGS) entry which is preliminary data.</text>
</comment>
<dbReference type="PANTHER" id="PTHR48086">
    <property type="entry name" value="SODIUM/PROLINE SYMPORTER-RELATED"/>
    <property type="match status" value="1"/>
</dbReference>
<evidence type="ECO:0000256" key="6">
    <source>
        <dbReference type="ARBA" id="ARBA00022847"/>
    </source>
</evidence>